<dbReference type="InterPro" id="IPR025269">
    <property type="entry name" value="SAM-like_dom"/>
</dbReference>
<keyword evidence="3" id="KW-0233">DNA recombination</keyword>
<dbReference type="InterPro" id="IPR013762">
    <property type="entry name" value="Integrase-like_cat_sf"/>
</dbReference>
<dbReference type="CDD" id="cd01185">
    <property type="entry name" value="INTN1_C_like"/>
    <property type="match status" value="1"/>
</dbReference>
<dbReference type="InterPro" id="IPR011010">
    <property type="entry name" value="DNA_brk_join_enz"/>
</dbReference>
<dbReference type="EMBL" id="FNXY01000005">
    <property type="protein sequence ID" value="SEJ16401.1"/>
    <property type="molecule type" value="Genomic_DNA"/>
</dbReference>
<dbReference type="Gene3D" id="1.10.443.10">
    <property type="entry name" value="Intergrase catalytic core"/>
    <property type="match status" value="1"/>
</dbReference>
<dbReference type="InterPro" id="IPR050090">
    <property type="entry name" value="Tyrosine_recombinase_XerCD"/>
</dbReference>
<dbReference type="PANTHER" id="PTHR30349:SF64">
    <property type="entry name" value="PROPHAGE INTEGRASE INTD-RELATED"/>
    <property type="match status" value="1"/>
</dbReference>
<dbReference type="SUPFAM" id="SSF56349">
    <property type="entry name" value="DNA breaking-rejoining enzymes"/>
    <property type="match status" value="1"/>
</dbReference>
<evidence type="ECO:0000259" key="4">
    <source>
        <dbReference type="PROSITE" id="PS51898"/>
    </source>
</evidence>
<keyword evidence="6" id="KW-1185">Reference proteome</keyword>
<dbReference type="AlphaFoldDB" id="A0A1H6WH90"/>
<evidence type="ECO:0000256" key="2">
    <source>
        <dbReference type="ARBA" id="ARBA00023125"/>
    </source>
</evidence>
<dbReference type="PANTHER" id="PTHR30349">
    <property type="entry name" value="PHAGE INTEGRASE-RELATED"/>
    <property type="match status" value="1"/>
</dbReference>
<dbReference type="Pfam" id="PF17293">
    <property type="entry name" value="Arm-DNA-bind_5"/>
    <property type="match status" value="1"/>
</dbReference>
<evidence type="ECO:0000313" key="6">
    <source>
        <dbReference type="Proteomes" id="UP000199532"/>
    </source>
</evidence>
<evidence type="ECO:0000256" key="3">
    <source>
        <dbReference type="ARBA" id="ARBA00023172"/>
    </source>
</evidence>
<feature type="domain" description="Tyr recombinase" evidence="4">
    <location>
        <begin position="218"/>
        <end position="409"/>
    </location>
</feature>
<dbReference type="PROSITE" id="PS51898">
    <property type="entry name" value="TYR_RECOMBINASE"/>
    <property type="match status" value="1"/>
</dbReference>
<comment type="similarity">
    <text evidence="1">Belongs to the 'phage' integrase family.</text>
</comment>
<dbReference type="GO" id="GO:0003677">
    <property type="term" value="F:DNA binding"/>
    <property type="evidence" value="ECO:0007669"/>
    <property type="project" value="UniProtKB-KW"/>
</dbReference>
<sequence>MAVSTKFVLRSQSTLSDSNFPIMVQIIIDRKNQLVSTKKYSTKEHWQTREQSVSRSHPKHKEINLLLRTITSEIDFFIISEGKKGNRPGFEEIKDLVRRLTGGHTEPERRKLFVLFDEQIEALRAQNRIGYADTFKSTLGSLKNFMKDKDKELLSINTAFLIKYEAHLIDRGCAITTRSVYFRTFRTLWRNAIRDKFCPESHYPFKEFAFNKYNKPRTKKRAISKLQIDLIAAAQIDPKNDILINARNYFLFSYYCRGINFIDLASLKWNNIVEDELHYIRAKTKEEFRFKLHPAASNILEYYKNLEGNSDAGYIFPIIYKRHATLQSIRDRRQKVRTRTNKEMKAFGVSLGIEKPLTTYVARHSYATALRKNGVSKENIGRSLGHDSLKTTDIYLEDIGDPVLDDLINSTI</sequence>
<reference evidence="5 6" key="1">
    <citation type="submission" date="2016-10" db="EMBL/GenBank/DDBJ databases">
        <authorList>
            <person name="de Groot N.N."/>
        </authorList>
    </citation>
    <scope>NUCLEOTIDE SEQUENCE [LARGE SCALE GENOMIC DNA]</scope>
    <source>
        <strain evidence="5 6">DSM 19938</strain>
    </source>
</reference>
<dbReference type="GO" id="GO:0006310">
    <property type="term" value="P:DNA recombination"/>
    <property type="evidence" value="ECO:0007669"/>
    <property type="project" value="UniProtKB-KW"/>
</dbReference>
<keyword evidence="2" id="KW-0238">DNA-binding</keyword>
<organism evidence="5 6">
    <name type="scientific">Dyadobacter koreensis</name>
    <dbReference type="NCBI Taxonomy" id="408657"/>
    <lineage>
        <taxon>Bacteria</taxon>
        <taxon>Pseudomonadati</taxon>
        <taxon>Bacteroidota</taxon>
        <taxon>Cytophagia</taxon>
        <taxon>Cytophagales</taxon>
        <taxon>Spirosomataceae</taxon>
        <taxon>Dyadobacter</taxon>
    </lineage>
</organism>
<dbReference type="RefSeq" id="WP_090337404.1">
    <property type="nucleotide sequence ID" value="NZ_FNXY01000005.1"/>
</dbReference>
<name>A0A1H6WH90_9BACT</name>
<protein>
    <submittedName>
        <fullName evidence="5">Site-specific recombinase XerD</fullName>
    </submittedName>
</protein>
<dbReference type="Proteomes" id="UP000199532">
    <property type="component" value="Unassembled WGS sequence"/>
</dbReference>
<dbReference type="InterPro" id="IPR010998">
    <property type="entry name" value="Integrase_recombinase_N"/>
</dbReference>
<dbReference type="Pfam" id="PF13102">
    <property type="entry name" value="Phage_int_SAM_5"/>
    <property type="match status" value="1"/>
</dbReference>
<dbReference type="InterPro" id="IPR002104">
    <property type="entry name" value="Integrase_catalytic"/>
</dbReference>
<dbReference type="Gene3D" id="1.10.150.130">
    <property type="match status" value="1"/>
</dbReference>
<evidence type="ECO:0000313" key="5">
    <source>
        <dbReference type="EMBL" id="SEJ16401.1"/>
    </source>
</evidence>
<evidence type="ECO:0000256" key="1">
    <source>
        <dbReference type="ARBA" id="ARBA00008857"/>
    </source>
</evidence>
<dbReference type="InterPro" id="IPR035386">
    <property type="entry name" value="Arm-DNA-bind_5"/>
</dbReference>
<gene>
    <name evidence="5" type="ORF">SAMN04487995_3556</name>
</gene>
<dbReference type="STRING" id="408657.SAMN04487995_3556"/>
<dbReference type="OrthoDB" id="1094492at2"/>
<dbReference type="Pfam" id="PF00589">
    <property type="entry name" value="Phage_integrase"/>
    <property type="match status" value="1"/>
</dbReference>
<accession>A0A1H6WH90</accession>
<proteinExistence type="inferred from homology"/>
<dbReference type="GO" id="GO:0015074">
    <property type="term" value="P:DNA integration"/>
    <property type="evidence" value="ECO:0007669"/>
    <property type="project" value="InterPro"/>
</dbReference>